<dbReference type="PANTHER" id="PTHR31677:SF146">
    <property type="entry name" value="ETHYLENE-RESPONSIVE TRANSCRIPTION FACTOR ESR2"/>
    <property type="match status" value="1"/>
</dbReference>
<evidence type="ECO:0000313" key="9">
    <source>
        <dbReference type="EMBL" id="KAK4263119.1"/>
    </source>
</evidence>
<dbReference type="SUPFAM" id="SSF54171">
    <property type="entry name" value="DNA-binding domain"/>
    <property type="match status" value="1"/>
</dbReference>
<feature type="domain" description="AP2/ERF" evidence="8">
    <location>
        <begin position="43"/>
        <end position="100"/>
    </location>
</feature>
<dbReference type="Gene3D" id="3.30.730.10">
    <property type="entry name" value="AP2/ERF domain"/>
    <property type="match status" value="1"/>
</dbReference>
<gene>
    <name evidence="9" type="ORF">QN277_028587</name>
</gene>
<dbReference type="InterPro" id="IPR036955">
    <property type="entry name" value="AP2/ERF_dom_sf"/>
</dbReference>
<evidence type="ECO:0000256" key="3">
    <source>
        <dbReference type="ARBA" id="ARBA00023015"/>
    </source>
</evidence>
<name>A0AAE1K199_9FABA</name>
<dbReference type="Pfam" id="PF00847">
    <property type="entry name" value="AP2"/>
    <property type="match status" value="1"/>
</dbReference>
<keyword evidence="3" id="KW-0805">Transcription regulation</keyword>
<dbReference type="GO" id="GO:0003700">
    <property type="term" value="F:DNA-binding transcription factor activity"/>
    <property type="evidence" value="ECO:0007669"/>
    <property type="project" value="InterPro"/>
</dbReference>
<evidence type="ECO:0000313" key="10">
    <source>
        <dbReference type="Proteomes" id="UP001293593"/>
    </source>
</evidence>
<dbReference type="PRINTS" id="PR00367">
    <property type="entry name" value="ETHRSPELEMNT"/>
</dbReference>
<dbReference type="CDD" id="cd00018">
    <property type="entry name" value="AP2"/>
    <property type="match status" value="1"/>
</dbReference>
<proteinExistence type="predicted"/>
<evidence type="ECO:0000259" key="8">
    <source>
        <dbReference type="PROSITE" id="PS51032"/>
    </source>
</evidence>
<dbReference type="InterPro" id="IPR001471">
    <property type="entry name" value="AP2/ERF_dom"/>
</dbReference>
<evidence type="ECO:0000256" key="4">
    <source>
        <dbReference type="ARBA" id="ARBA00023125"/>
    </source>
</evidence>
<dbReference type="AlphaFoldDB" id="A0AAE1K199"/>
<dbReference type="PANTHER" id="PTHR31677">
    <property type="entry name" value="AP2 DOMAIN CLASS TRANSCRIPTION FACTOR"/>
    <property type="match status" value="1"/>
</dbReference>
<sequence length="359" mass="39657">MEEAFRRLNGCNPQDSSSDHHLRKCSSATNKRASKDNGAGGIKYRGVRRRPWGRYAAEIRDPLSKERRWLGTFDTAEEAACAYDCAARAMRGLKARTNFVYPNLISSLYSLPYNLLPPSVNFPKQSQTTSSVNVNNNLHNNHHVGASNWSNPRPCSTHPLRNPTSNMIMHPSVVPPSPSLSSYTCATCTCHRGCCLMNSSSGGGTNSSASVSMTTTTHQNGIMTKTGDCEAVGQFGLIPRESSDSGLLEEIVHKFMLTSKPKKLETTPELPPQSQPQPHLVPDPTFVSASQCHYETNLDNDQGFLPMQQQQFEGFDHEQAMHLGNGQQFMMNHADFSVTQDLVRYQEIFNAFAASVQNA</sequence>
<comment type="subcellular location">
    <subcellularLocation>
        <location evidence="1">Nucleus</location>
    </subcellularLocation>
</comment>
<dbReference type="GO" id="GO:0005634">
    <property type="term" value="C:nucleus"/>
    <property type="evidence" value="ECO:0007669"/>
    <property type="project" value="UniProtKB-SubCell"/>
</dbReference>
<keyword evidence="2" id="KW-0936">Ethylene signaling pathway</keyword>
<evidence type="ECO:0000256" key="7">
    <source>
        <dbReference type="SAM" id="MobiDB-lite"/>
    </source>
</evidence>
<dbReference type="PROSITE" id="PS51032">
    <property type="entry name" value="AP2_ERF"/>
    <property type="match status" value="1"/>
</dbReference>
<accession>A0AAE1K199</accession>
<dbReference type="GO" id="GO:0009873">
    <property type="term" value="P:ethylene-activated signaling pathway"/>
    <property type="evidence" value="ECO:0007669"/>
    <property type="project" value="UniProtKB-KW"/>
</dbReference>
<keyword evidence="5" id="KW-0804">Transcription</keyword>
<feature type="region of interest" description="Disordered" evidence="7">
    <location>
        <begin position="1"/>
        <end position="44"/>
    </location>
</feature>
<dbReference type="InterPro" id="IPR016177">
    <property type="entry name" value="DNA-bd_dom_sf"/>
</dbReference>
<dbReference type="GO" id="GO:0003677">
    <property type="term" value="F:DNA binding"/>
    <property type="evidence" value="ECO:0007669"/>
    <property type="project" value="UniProtKB-KW"/>
</dbReference>
<keyword evidence="10" id="KW-1185">Reference proteome</keyword>
<dbReference type="Proteomes" id="UP001293593">
    <property type="component" value="Unassembled WGS sequence"/>
</dbReference>
<comment type="caution">
    <text evidence="9">The sequence shown here is derived from an EMBL/GenBank/DDBJ whole genome shotgun (WGS) entry which is preliminary data.</text>
</comment>
<evidence type="ECO:0000256" key="5">
    <source>
        <dbReference type="ARBA" id="ARBA00023163"/>
    </source>
</evidence>
<protein>
    <recommendedName>
        <fullName evidence="8">AP2/ERF domain-containing protein</fullName>
    </recommendedName>
</protein>
<evidence type="ECO:0000256" key="6">
    <source>
        <dbReference type="ARBA" id="ARBA00023242"/>
    </source>
</evidence>
<keyword evidence="6" id="KW-0539">Nucleus</keyword>
<dbReference type="SMART" id="SM00380">
    <property type="entry name" value="AP2"/>
    <property type="match status" value="1"/>
</dbReference>
<evidence type="ECO:0000256" key="1">
    <source>
        <dbReference type="ARBA" id="ARBA00004123"/>
    </source>
</evidence>
<organism evidence="9 10">
    <name type="scientific">Acacia crassicarpa</name>
    <name type="common">northern wattle</name>
    <dbReference type="NCBI Taxonomy" id="499986"/>
    <lineage>
        <taxon>Eukaryota</taxon>
        <taxon>Viridiplantae</taxon>
        <taxon>Streptophyta</taxon>
        <taxon>Embryophyta</taxon>
        <taxon>Tracheophyta</taxon>
        <taxon>Spermatophyta</taxon>
        <taxon>Magnoliopsida</taxon>
        <taxon>eudicotyledons</taxon>
        <taxon>Gunneridae</taxon>
        <taxon>Pentapetalae</taxon>
        <taxon>rosids</taxon>
        <taxon>fabids</taxon>
        <taxon>Fabales</taxon>
        <taxon>Fabaceae</taxon>
        <taxon>Caesalpinioideae</taxon>
        <taxon>mimosoid clade</taxon>
        <taxon>Acacieae</taxon>
        <taxon>Acacia</taxon>
    </lineage>
</organism>
<reference evidence="9" key="1">
    <citation type="submission" date="2023-10" db="EMBL/GenBank/DDBJ databases">
        <title>Chromosome-level genome of the transformable northern wattle, Acacia crassicarpa.</title>
        <authorList>
            <person name="Massaro I."/>
            <person name="Sinha N.R."/>
            <person name="Poethig S."/>
            <person name="Leichty A.R."/>
        </authorList>
    </citation>
    <scope>NUCLEOTIDE SEQUENCE</scope>
    <source>
        <strain evidence="9">Acra3RX</strain>
        <tissue evidence="9">Leaf</tissue>
    </source>
</reference>
<keyword evidence="4" id="KW-0238">DNA-binding</keyword>
<dbReference type="EMBL" id="JAWXYG010000009">
    <property type="protein sequence ID" value="KAK4263119.1"/>
    <property type="molecule type" value="Genomic_DNA"/>
</dbReference>
<dbReference type="FunFam" id="3.30.730.10:FF:000001">
    <property type="entry name" value="Ethylene-responsive transcription factor 2"/>
    <property type="match status" value="1"/>
</dbReference>
<evidence type="ECO:0000256" key="2">
    <source>
        <dbReference type="ARBA" id="ARBA00022745"/>
    </source>
</evidence>